<evidence type="ECO:0008006" key="12">
    <source>
        <dbReference type="Google" id="ProtNLM"/>
    </source>
</evidence>
<protein>
    <recommendedName>
        <fullName evidence="12">Protein kinase domain-containing protein</fullName>
    </recommendedName>
</protein>
<feature type="domain" description="Protein kinase" evidence="8">
    <location>
        <begin position="1022"/>
        <end position="1286"/>
    </location>
</feature>
<gene>
    <name evidence="10" type="ORF">BCR39DRAFT_539983</name>
</gene>
<feature type="compositionally biased region" description="Polar residues" evidence="7">
    <location>
        <begin position="855"/>
        <end position="865"/>
    </location>
</feature>
<feature type="region of interest" description="Disordered" evidence="7">
    <location>
        <begin position="1"/>
        <end position="74"/>
    </location>
</feature>
<dbReference type="InterPro" id="IPR011009">
    <property type="entry name" value="Kinase-like_dom_sf"/>
</dbReference>
<dbReference type="SMART" id="SM00454">
    <property type="entry name" value="SAM"/>
    <property type="match status" value="1"/>
</dbReference>
<feature type="domain" description="SAM" evidence="9">
    <location>
        <begin position="87"/>
        <end position="150"/>
    </location>
</feature>
<dbReference type="Gene3D" id="3.10.20.90">
    <property type="entry name" value="Phosphatidylinositol 3-kinase Catalytic Subunit, Chain A, domain 1"/>
    <property type="match status" value="1"/>
</dbReference>
<dbReference type="SMART" id="SM00220">
    <property type="entry name" value="S_TKc"/>
    <property type="match status" value="1"/>
</dbReference>
<feature type="compositionally biased region" description="Acidic residues" evidence="7">
    <location>
        <begin position="966"/>
        <end position="1005"/>
    </location>
</feature>
<feature type="region of interest" description="Disordered" evidence="7">
    <location>
        <begin position="328"/>
        <end position="480"/>
    </location>
</feature>
<feature type="region of interest" description="Disordered" evidence="7">
    <location>
        <begin position="771"/>
        <end position="838"/>
    </location>
</feature>
<dbReference type="CDD" id="cd09534">
    <property type="entry name" value="SAM_Ste11_fungal"/>
    <property type="match status" value="1"/>
</dbReference>
<evidence type="ECO:0000259" key="9">
    <source>
        <dbReference type="PROSITE" id="PS50105"/>
    </source>
</evidence>
<evidence type="ECO:0000313" key="11">
    <source>
        <dbReference type="Proteomes" id="UP000193986"/>
    </source>
</evidence>
<keyword evidence="5 6" id="KW-0067">ATP-binding</keyword>
<feature type="compositionally biased region" description="Low complexity" evidence="7">
    <location>
        <begin position="883"/>
        <end position="892"/>
    </location>
</feature>
<dbReference type="PANTHER" id="PTHR48016:SF56">
    <property type="entry name" value="MAPKK KINASE"/>
    <property type="match status" value="1"/>
</dbReference>
<dbReference type="Pfam" id="PF00069">
    <property type="entry name" value="Pkinase"/>
    <property type="match status" value="1"/>
</dbReference>
<dbReference type="Gene3D" id="1.10.510.10">
    <property type="entry name" value="Transferase(Phosphotransferase) domain 1"/>
    <property type="match status" value="1"/>
</dbReference>
<proteinExistence type="inferred from homology"/>
<dbReference type="Pfam" id="PF00536">
    <property type="entry name" value="SAM_1"/>
    <property type="match status" value="1"/>
</dbReference>
<feature type="region of interest" description="Disordered" evidence="7">
    <location>
        <begin position="855"/>
        <end position="892"/>
    </location>
</feature>
<dbReference type="InterPro" id="IPR029458">
    <property type="entry name" value="Ras-bd_By2"/>
</dbReference>
<dbReference type="Pfam" id="PF14847">
    <property type="entry name" value="Ras_bdg_2"/>
    <property type="match status" value="1"/>
</dbReference>
<dbReference type="PROSITE" id="PS00108">
    <property type="entry name" value="PROTEIN_KINASE_ST"/>
    <property type="match status" value="1"/>
</dbReference>
<dbReference type="PROSITE" id="PS50011">
    <property type="entry name" value="PROTEIN_KINASE_DOM"/>
    <property type="match status" value="1"/>
</dbReference>
<dbReference type="InterPro" id="IPR008271">
    <property type="entry name" value="Ser/Thr_kinase_AS"/>
</dbReference>
<dbReference type="FunFam" id="3.30.200.20:FF:000387">
    <property type="entry name" value="Serine/threonine-protein kinase STE11"/>
    <property type="match status" value="1"/>
</dbReference>
<comment type="similarity">
    <text evidence="1">Belongs to the protein kinase superfamily. STE Ser/Thr protein kinase family. MAP kinase kinase kinase subfamily.</text>
</comment>
<feature type="compositionally biased region" description="Low complexity" evidence="7">
    <location>
        <begin position="13"/>
        <end position="30"/>
    </location>
</feature>
<dbReference type="InParanoid" id="A0A1Y2AWH4"/>
<evidence type="ECO:0000256" key="7">
    <source>
        <dbReference type="SAM" id="MobiDB-lite"/>
    </source>
</evidence>
<dbReference type="PANTHER" id="PTHR48016">
    <property type="entry name" value="MAP KINASE KINASE KINASE SSK2-RELATED-RELATED"/>
    <property type="match status" value="1"/>
</dbReference>
<keyword evidence="11" id="KW-1185">Reference proteome</keyword>
<dbReference type="EMBL" id="MCFC01000043">
    <property type="protein sequence ID" value="ORY26892.1"/>
    <property type="molecule type" value="Genomic_DNA"/>
</dbReference>
<dbReference type="SMART" id="SM01304">
    <property type="entry name" value="Ras_bdg_2"/>
    <property type="match status" value="1"/>
</dbReference>
<evidence type="ECO:0000313" key="10">
    <source>
        <dbReference type="EMBL" id="ORY26892.1"/>
    </source>
</evidence>
<dbReference type="GO" id="GO:0004709">
    <property type="term" value="F:MAP kinase kinase kinase activity"/>
    <property type="evidence" value="ECO:0007669"/>
    <property type="project" value="UniProtKB-ARBA"/>
</dbReference>
<dbReference type="OrthoDB" id="266718at2759"/>
<evidence type="ECO:0000256" key="3">
    <source>
        <dbReference type="ARBA" id="ARBA00022741"/>
    </source>
</evidence>
<organism evidence="10 11">
    <name type="scientific">Naematelia encephala</name>
    <dbReference type="NCBI Taxonomy" id="71784"/>
    <lineage>
        <taxon>Eukaryota</taxon>
        <taxon>Fungi</taxon>
        <taxon>Dikarya</taxon>
        <taxon>Basidiomycota</taxon>
        <taxon>Agaricomycotina</taxon>
        <taxon>Tremellomycetes</taxon>
        <taxon>Tremellales</taxon>
        <taxon>Naemateliaceae</taxon>
        <taxon>Naematelia</taxon>
    </lineage>
</organism>
<accession>A0A1Y2AWH4</accession>
<reference evidence="10 11" key="1">
    <citation type="submission" date="2016-07" db="EMBL/GenBank/DDBJ databases">
        <title>Pervasive Adenine N6-methylation of Active Genes in Fungi.</title>
        <authorList>
            <consortium name="DOE Joint Genome Institute"/>
            <person name="Mondo S.J."/>
            <person name="Dannebaum R.O."/>
            <person name="Kuo R.C."/>
            <person name="Labutti K."/>
            <person name="Haridas S."/>
            <person name="Kuo A."/>
            <person name="Salamov A."/>
            <person name="Ahrendt S.R."/>
            <person name="Lipzen A."/>
            <person name="Sullivan W."/>
            <person name="Andreopoulos W.B."/>
            <person name="Clum A."/>
            <person name="Lindquist E."/>
            <person name="Daum C."/>
            <person name="Ramamoorthy G.K."/>
            <person name="Gryganskyi A."/>
            <person name="Culley D."/>
            <person name="Magnuson J.K."/>
            <person name="James T.Y."/>
            <person name="O'Malley M.A."/>
            <person name="Stajich J.E."/>
            <person name="Spatafora J.W."/>
            <person name="Visel A."/>
            <person name="Grigoriev I.V."/>
        </authorList>
    </citation>
    <scope>NUCLEOTIDE SEQUENCE [LARGE SCALE GENOMIC DNA]</scope>
    <source>
        <strain evidence="10 11">68-887.2</strain>
    </source>
</reference>
<dbReference type="STRING" id="71784.A0A1Y2AWH4"/>
<keyword evidence="2" id="KW-0808">Transferase</keyword>
<dbReference type="InterPro" id="IPR000719">
    <property type="entry name" value="Prot_kinase_dom"/>
</dbReference>
<evidence type="ECO:0000256" key="4">
    <source>
        <dbReference type="ARBA" id="ARBA00022777"/>
    </source>
</evidence>
<evidence type="ECO:0000256" key="6">
    <source>
        <dbReference type="PROSITE-ProRule" id="PRU10141"/>
    </source>
</evidence>
<dbReference type="SUPFAM" id="SSF47769">
    <property type="entry name" value="SAM/Pointed domain"/>
    <property type="match status" value="1"/>
</dbReference>
<feature type="region of interest" description="Disordered" evidence="7">
    <location>
        <begin position="149"/>
        <end position="187"/>
    </location>
</feature>
<feature type="compositionally biased region" description="Polar residues" evidence="7">
    <location>
        <begin position="426"/>
        <end position="437"/>
    </location>
</feature>
<feature type="region of interest" description="Disordered" evidence="7">
    <location>
        <begin position="674"/>
        <end position="697"/>
    </location>
</feature>
<feature type="compositionally biased region" description="Pro residues" evidence="7">
    <location>
        <begin position="238"/>
        <end position="249"/>
    </location>
</feature>
<keyword evidence="3 6" id="KW-0547">Nucleotide-binding</keyword>
<dbReference type="SUPFAM" id="SSF56112">
    <property type="entry name" value="Protein kinase-like (PK-like)"/>
    <property type="match status" value="1"/>
</dbReference>
<evidence type="ECO:0000256" key="1">
    <source>
        <dbReference type="ARBA" id="ARBA00006529"/>
    </source>
</evidence>
<dbReference type="InterPro" id="IPR013761">
    <property type="entry name" value="SAM/pointed_sf"/>
</dbReference>
<evidence type="ECO:0000259" key="8">
    <source>
        <dbReference type="PROSITE" id="PS50011"/>
    </source>
</evidence>
<feature type="compositionally biased region" description="Polar residues" evidence="7">
    <location>
        <begin position="50"/>
        <end position="62"/>
    </location>
</feature>
<feature type="compositionally biased region" description="Polar residues" evidence="7">
    <location>
        <begin position="223"/>
        <end position="234"/>
    </location>
</feature>
<dbReference type="InterPro" id="IPR001660">
    <property type="entry name" value="SAM"/>
</dbReference>
<dbReference type="PROSITE" id="PS00107">
    <property type="entry name" value="PROTEIN_KINASE_ATP"/>
    <property type="match status" value="1"/>
</dbReference>
<dbReference type="FunFam" id="1.10.510.10:FF:000334">
    <property type="entry name" value="Serine/threonine-protein kinase STE11"/>
    <property type="match status" value="1"/>
</dbReference>
<feature type="region of interest" description="Disordered" evidence="7">
    <location>
        <begin position="952"/>
        <end position="1012"/>
    </location>
</feature>
<evidence type="ECO:0000256" key="5">
    <source>
        <dbReference type="ARBA" id="ARBA00022840"/>
    </source>
</evidence>
<dbReference type="Gene3D" id="1.10.150.50">
    <property type="entry name" value="Transcription Factor, Ets-1"/>
    <property type="match status" value="1"/>
</dbReference>
<comment type="caution">
    <text evidence="10">The sequence shown here is derived from an EMBL/GenBank/DDBJ whole genome shotgun (WGS) entry which is preliminary data.</text>
</comment>
<keyword evidence="4" id="KW-0418">Kinase</keyword>
<dbReference type="InterPro" id="IPR050538">
    <property type="entry name" value="MAP_kinase_kinase_kinase"/>
</dbReference>
<name>A0A1Y2AWH4_9TREE</name>
<dbReference type="PROSITE" id="PS50105">
    <property type="entry name" value="SAM_DOMAIN"/>
    <property type="match status" value="1"/>
</dbReference>
<feature type="compositionally biased region" description="Low complexity" evidence="7">
    <location>
        <begin position="685"/>
        <end position="697"/>
    </location>
</feature>
<feature type="compositionally biased region" description="Low complexity" evidence="7">
    <location>
        <begin position="256"/>
        <end position="269"/>
    </location>
</feature>
<dbReference type="Proteomes" id="UP000193986">
    <property type="component" value="Unassembled WGS sequence"/>
</dbReference>
<sequence>MSSLAPSLRPHAAHSPTSSASSQNTTPTSPHFHHRHPAHPYAHSSEPRHQASSLSLSSTTIQHPRPATPPLFHPPAHQSLSTYLRTWGPNEIATFLGLYKCGHYAAVFRQNDIDGRVLLDLDMATLKEMGVAKVGERVKLLAGIKDLRKRSSAPMRASSRVELRLNGSSTPPLDDGSPGLSPAFEGTLVNPVDRLGSVRRLHSTRPPPLDLQPHQPSRPLPQAYQNHTPASHSATPRPIQPPSREPPTRPVLMSNTSSSTTVTAASSSVPGPSRSLNLRAPPSRDAGRRSPSPVNANPDAASFADRPLPPAPIPSLQSSAAEYASSYTLQQRRTDGGRATPTWASPEHQHGLPRGPAPSLAERRAAPQVVSLRSEASHRRAPSSTPTKQVSPVKAKFSAMMGRSAAAPVHPFAASRGSREEDRKTSPPQSGPSTGHEQTAHKRNPTGGFVVGPGGMLTGKSSSASTDRSRTKPQESLAATQSMLSQAQLPLEEVRRQVVKFINKEDGTTRTVAVATCASGVEVLEKVLKKFGKWNSPVHVSSETESDEDGDRLQVDGWGVYAESDPDDDAKPLSEADLLGICLSHRDGSAIREKGLVLRRKVKPANRKNMDQFLGEGAPTPMSPTSPTYHGGPRLGFTAVAEREDSLTHLTPTKAGSSKKMNRASTVSIMSGLGVPMPEQPPSPTTSRSPSSGSFLSSKGKKMYNFFGHRPPSELISNHLAEYFPSAKRKELEKTVRHSMMRVPGGRNSIAPSEGRASLDVPDARRFSVASSIKVSPPRRPRPASRAVVASPPPAATIPEETEADEVLPRLSVSGDGGKMRRPHIDGETQTDTRPPLLPPFEPSIESLSESLQAFSPTPTTTTHNIPGIPLPLRPLSIRNTRRNSGGSTRSRVSLLTQLRHNRDLSDLSDSRSTLTVDEITAKVENRRASTITFDDDDDDDEEDNEQVVIDPLAILPGPGEGLVPQDEDGFSDADESMDETDEDEDDDDDDEDEDEESLEEEDQDEHGRAFTSAGAKRSIKWIKGALIGAGSFGSVYLGMDAHSGLLMAVKQVELPTGSARNEERKRSMVSALEREIELLKELQHDNIVQYLDSSSDGNNLNIFLEYVPGGSVAALLNNYGAFEEALVRNFVRQILTGLNYLHDREIIHRDIKGANILVDNKGGIKISDFGISKKVESNLMAGIKANRPSLQGSVFWMAPEIVKQTSYTLKADIWSVGCLVVEMLTGTHPWAELNQMQAIFRIGSQARPANPSDISPEAADFLNRTFEIDHIKRPTGTDLLDHPFIAVRSSPGGISTVQAKATMAAAQKAAQSVVGGMQSLSALADLR</sequence>
<feature type="binding site" evidence="6">
    <location>
        <position position="1051"/>
    </location>
    <ligand>
        <name>ATP</name>
        <dbReference type="ChEBI" id="CHEBI:30616"/>
    </ligand>
</feature>
<dbReference type="InterPro" id="IPR017441">
    <property type="entry name" value="Protein_kinase_ATP_BS"/>
</dbReference>
<dbReference type="GO" id="GO:0005524">
    <property type="term" value="F:ATP binding"/>
    <property type="evidence" value="ECO:0007669"/>
    <property type="project" value="UniProtKB-UniRule"/>
</dbReference>
<feature type="region of interest" description="Disordered" evidence="7">
    <location>
        <begin position="200"/>
        <end position="316"/>
    </location>
</feature>
<evidence type="ECO:0000256" key="2">
    <source>
        <dbReference type="ARBA" id="ARBA00022679"/>
    </source>
</evidence>